<comment type="caution">
    <text evidence="1">The sequence shown here is derived from an EMBL/GenBank/DDBJ whole genome shotgun (WGS) entry which is preliminary data.</text>
</comment>
<keyword evidence="2" id="KW-1185">Reference proteome</keyword>
<dbReference type="Proteomes" id="UP001274896">
    <property type="component" value="Unassembled WGS sequence"/>
</dbReference>
<protein>
    <recommendedName>
        <fullName evidence="3">Myelin basic protein</fullName>
    </recommendedName>
</protein>
<dbReference type="Pfam" id="PF01669">
    <property type="entry name" value="Myelin_MBP"/>
    <property type="match status" value="1"/>
</dbReference>
<reference evidence="1" key="1">
    <citation type="submission" date="2023-06" db="EMBL/GenBank/DDBJ databases">
        <title>Male Hemibagrus guttatus genome.</title>
        <authorList>
            <person name="Bian C."/>
        </authorList>
    </citation>
    <scope>NUCLEOTIDE SEQUENCE</scope>
    <source>
        <strain evidence="1">Male_cb2023</strain>
        <tissue evidence="1">Muscle</tissue>
    </source>
</reference>
<evidence type="ECO:0008006" key="3">
    <source>
        <dbReference type="Google" id="ProtNLM"/>
    </source>
</evidence>
<proteinExistence type="predicted"/>
<dbReference type="InterPro" id="IPR000548">
    <property type="entry name" value="Myelin_BP"/>
</dbReference>
<sequence length="117" mass="13302">MATAGTSGLGRKKKAPGLMDQIGKFFGGDKKKRGKYPRFIPWSPVFLTPKTSAFLIPTPWRCEPCPPFLQELLERTLGPGFTISTWLREYQITPQTPQRTEHTLQNLQPELSCMYCL</sequence>
<dbReference type="AlphaFoldDB" id="A0AAE0UMJ3"/>
<name>A0AAE0UMJ3_9TELE</name>
<accession>A0AAE0UMJ3</accession>
<gene>
    <name evidence="1" type="ORF">QTP70_023197</name>
</gene>
<dbReference type="GO" id="GO:0019911">
    <property type="term" value="F:structural constituent of myelin sheath"/>
    <property type="evidence" value="ECO:0007669"/>
    <property type="project" value="InterPro"/>
</dbReference>
<evidence type="ECO:0000313" key="2">
    <source>
        <dbReference type="Proteomes" id="UP001274896"/>
    </source>
</evidence>
<organism evidence="1 2">
    <name type="scientific">Hemibagrus guttatus</name>
    <dbReference type="NCBI Taxonomy" id="175788"/>
    <lineage>
        <taxon>Eukaryota</taxon>
        <taxon>Metazoa</taxon>
        <taxon>Chordata</taxon>
        <taxon>Craniata</taxon>
        <taxon>Vertebrata</taxon>
        <taxon>Euteleostomi</taxon>
        <taxon>Actinopterygii</taxon>
        <taxon>Neopterygii</taxon>
        <taxon>Teleostei</taxon>
        <taxon>Ostariophysi</taxon>
        <taxon>Siluriformes</taxon>
        <taxon>Bagridae</taxon>
        <taxon>Hemibagrus</taxon>
    </lineage>
</organism>
<dbReference type="EMBL" id="JAUCMX010000024">
    <property type="protein sequence ID" value="KAK3511785.1"/>
    <property type="molecule type" value="Genomic_DNA"/>
</dbReference>
<evidence type="ECO:0000313" key="1">
    <source>
        <dbReference type="EMBL" id="KAK3511785.1"/>
    </source>
</evidence>